<dbReference type="NCBIfam" id="TIGR03083">
    <property type="entry name" value="maleylpyruvate isomerase family mycothiol-dependent enzyme"/>
    <property type="match status" value="1"/>
</dbReference>
<keyword evidence="4" id="KW-1185">Reference proteome</keyword>
<dbReference type="InterPro" id="IPR017517">
    <property type="entry name" value="Maleyloyr_isom"/>
</dbReference>
<evidence type="ECO:0000313" key="3">
    <source>
        <dbReference type="EMBL" id="REK91905.1"/>
    </source>
</evidence>
<dbReference type="OrthoDB" id="5185819at2"/>
<dbReference type="EMBL" id="QUAC01000014">
    <property type="protein sequence ID" value="REK91905.1"/>
    <property type="molecule type" value="Genomic_DNA"/>
</dbReference>
<dbReference type="SUPFAM" id="SSF109854">
    <property type="entry name" value="DinB/YfiT-like putative metalloenzymes"/>
    <property type="match status" value="1"/>
</dbReference>
<dbReference type="RefSeq" id="WP_128502914.1">
    <property type="nucleotide sequence ID" value="NZ_QUAC01000014.1"/>
</dbReference>
<dbReference type="InterPro" id="IPR034660">
    <property type="entry name" value="DinB/YfiT-like"/>
</dbReference>
<name>A0A371QB64_STRIH</name>
<dbReference type="NCBIfam" id="TIGR03086">
    <property type="entry name" value="TIGR03086 family metal-binding protein"/>
    <property type="match status" value="1"/>
</dbReference>
<feature type="region of interest" description="Disordered" evidence="1">
    <location>
        <begin position="1"/>
        <end position="24"/>
    </location>
</feature>
<reference evidence="3 4" key="1">
    <citation type="submission" date="2018-08" db="EMBL/GenBank/DDBJ databases">
        <title>Streptomyces NEAU-D10 sp. nov., a novel Actinomycete isolated from soil.</title>
        <authorList>
            <person name="Jin L."/>
        </authorList>
    </citation>
    <scope>NUCLEOTIDE SEQUENCE [LARGE SCALE GENOMIC DNA]</scope>
    <source>
        <strain evidence="3 4">NEAU-D10</strain>
    </source>
</reference>
<dbReference type="GO" id="GO:0046872">
    <property type="term" value="F:metal ion binding"/>
    <property type="evidence" value="ECO:0007669"/>
    <property type="project" value="InterPro"/>
</dbReference>
<dbReference type="Pfam" id="PF11716">
    <property type="entry name" value="MDMPI_N"/>
    <property type="match status" value="1"/>
</dbReference>
<protein>
    <submittedName>
        <fullName evidence="3">TIGR03086 family protein</fullName>
    </submittedName>
</protein>
<dbReference type="InterPro" id="IPR017520">
    <property type="entry name" value="CHP03086"/>
</dbReference>
<evidence type="ECO:0000259" key="2">
    <source>
        <dbReference type="Pfam" id="PF11716"/>
    </source>
</evidence>
<comment type="caution">
    <text evidence="3">The sequence shown here is derived from an EMBL/GenBank/DDBJ whole genome shotgun (WGS) entry which is preliminary data.</text>
</comment>
<sequence length="208" mass="22103">MTETENFGETLTAVTATNPDPDPRPGFMQAVGLAGRTMAAVRVDQLDGPTPCTGYTVRQLSNHLVAILRRVAVIGRGGDPLSVPAIADDVADGDRVREWAVAARDVEAVWSDPTILSRPLRLPFGTLPGAAAAVVYTTEFTLHTWDLATATGQRPSWDPAVLAVSLAAMRRAVLAEPRGGQVPFAAVVDVAPDAPDIDRLVAWYGRKP</sequence>
<feature type="compositionally biased region" description="Polar residues" evidence="1">
    <location>
        <begin position="1"/>
        <end position="18"/>
    </location>
</feature>
<organism evidence="3 4">
    <name type="scientific">Streptomyces inhibens</name>
    <dbReference type="NCBI Taxonomy" id="2293571"/>
    <lineage>
        <taxon>Bacteria</taxon>
        <taxon>Bacillati</taxon>
        <taxon>Actinomycetota</taxon>
        <taxon>Actinomycetes</taxon>
        <taxon>Kitasatosporales</taxon>
        <taxon>Streptomycetaceae</taxon>
        <taxon>Streptomyces</taxon>
    </lineage>
</organism>
<proteinExistence type="predicted"/>
<dbReference type="InterPro" id="IPR024344">
    <property type="entry name" value="MDMPI_metal-binding"/>
</dbReference>
<dbReference type="Gene3D" id="1.20.120.450">
    <property type="entry name" value="dinb family like domain"/>
    <property type="match status" value="1"/>
</dbReference>
<evidence type="ECO:0000256" key="1">
    <source>
        <dbReference type="SAM" id="MobiDB-lite"/>
    </source>
</evidence>
<dbReference type="Proteomes" id="UP000262477">
    <property type="component" value="Unassembled WGS sequence"/>
</dbReference>
<gene>
    <name evidence="3" type="ORF">DY245_02395</name>
</gene>
<feature type="domain" description="Mycothiol-dependent maleylpyruvate isomerase metal-binding" evidence="2">
    <location>
        <begin position="35"/>
        <end position="148"/>
    </location>
</feature>
<evidence type="ECO:0000313" key="4">
    <source>
        <dbReference type="Proteomes" id="UP000262477"/>
    </source>
</evidence>
<dbReference type="AlphaFoldDB" id="A0A371QB64"/>
<accession>A0A371QB64</accession>